<dbReference type="SUPFAM" id="SSF54637">
    <property type="entry name" value="Thioesterase/thiol ester dehydrase-isomerase"/>
    <property type="match status" value="1"/>
</dbReference>
<dbReference type="EMBL" id="PYMA01000018">
    <property type="protein sequence ID" value="PSW14841.1"/>
    <property type="molecule type" value="Genomic_DNA"/>
</dbReference>
<dbReference type="InterPro" id="IPR006683">
    <property type="entry name" value="Thioestr_dom"/>
</dbReference>
<evidence type="ECO:0000259" key="1">
    <source>
        <dbReference type="Pfam" id="PF03061"/>
    </source>
</evidence>
<keyword evidence="3" id="KW-1185">Reference proteome</keyword>
<sequence>MSARQQSFQRQIKGNHCYGCGSENPDGLNIQSYWALSINGELLEESLCHFEPEPHHSAAPTHFLNGGIIATVIDCHCICTAMAYAYQRAGRPIGQGEGLWFATGALSLKYHRPVGMDSTIILKAHVIDFSESKAELECQLFSNSKMAVSAKLTAVRVPDEWMRTPG</sequence>
<comment type="caution">
    <text evidence="2">The sequence shown here is derived from an EMBL/GenBank/DDBJ whole genome shotgun (WGS) entry which is preliminary data.</text>
</comment>
<gene>
    <name evidence="2" type="ORF">C9I98_21860</name>
</gene>
<name>A0A2T3NIM9_9GAMM</name>
<dbReference type="Gene3D" id="3.10.129.10">
    <property type="entry name" value="Hotdog Thioesterase"/>
    <property type="match status" value="1"/>
</dbReference>
<dbReference type="Pfam" id="PF03061">
    <property type="entry name" value="4HBT"/>
    <property type="match status" value="1"/>
</dbReference>
<evidence type="ECO:0000313" key="2">
    <source>
        <dbReference type="EMBL" id="PSW14841.1"/>
    </source>
</evidence>
<dbReference type="GO" id="GO:0016790">
    <property type="term" value="F:thiolester hydrolase activity"/>
    <property type="evidence" value="ECO:0007669"/>
    <property type="project" value="UniProtKB-ARBA"/>
</dbReference>
<protein>
    <submittedName>
        <fullName evidence="2">PaaI family thioesterase</fullName>
    </submittedName>
</protein>
<accession>A0A2T3NIM9</accession>
<dbReference type="InterPro" id="IPR029069">
    <property type="entry name" value="HotDog_dom_sf"/>
</dbReference>
<dbReference type="CDD" id="cd03440">
    <property type="entry name" value="hot_dog"/>
    <property type="match status" value="1"/>
</dbReference>
<reference evidence="2 3" key="1">
    <citation type="submission" date="2018-01" db="EMBL/GenBank/DDBJ databases">
        <title>Whole genome sequencing of Histamine producing bacteria.</title>
        <authorList>
            <person name="Butler K."/>
        </authorList>
    </citation>
    <scope>NUCLEOTIDE SEQUENCE [LARGE SCALE GENOMIC DNA]</scope>
    <source>
        <strain evidence="2 3">DSM 100436</strain>
    </source>
</reference>
<dbReference type="AlphaFoldDB" id="A0A2T3NIM9"/>
<dbReference type="Proteomes" id="UP000241771">
    <property type="component" value="Unassembled WGS sequence"/>
</dbReference>
<organism evidence="2 3">
    <name type="scientific">Photobacterium sanctipauli</name>
    <dbReference type="NCBI Taxonomy" id="1342794"/>
    <lineage>
        <taxon>Bacteria</taxon>
        <taxon>Pseudomonadati</taxon>
        <taxon>Pseudomonadota</taxon>
        <taxon>Gammaproteobacteria</taxon>
        <taxon>Vibrionales</taxon>
        <taxon>Vibrionaceae</taxon>
        <taxon>Photobacterium</taxon>
    </lineage>
</organism>
<feature type="domain" description="Thioesterase" evidence="1">
    <location>
        <begin position="63"/>
        <end position="144"/>
    </location>
</feature>
<proteinExistence type="predicted"/>
<evidence type="ECO:0000313" key="3">
    <source>
        <dbReference type="Proteomes" id="UP000241771"/>
    </source>
</evidence>